<sequence>MSWLAWYVGALWLVLTAPCFAAIDRLQVVDKFNPQRNSTANKTDWETPLQVGNGNFAFNADITGLQTIKPFNTLSVWGWHNSTPPPTDIILQRTNRTSWPEAEPPTPLSDPEPEKITYSEWQRRNPHRINLGRVGLLYNGKEIAAQDISETKQRLNLSSGVIASAFTLDNSSVEVETMASPSLDALAFRIQAESLEPGNLSVFLDFPYPVTNKKFEAPYMGNYRVPDKHTTTIKQWSSRAELKRQIDGTTYFVNVAWDTGTPNTKIRRVSGSHRFMFNTTSATQVNFVVHYSRSSPGFTPGFEAIKRDSKWFWQNYWKDGAFIDCTSTADPKAQELQRRIIQSQYLLAVNSAGTDPPQESGLVNNGWYGKFHMEMVFWHLAHWERWGKWERLGTVIPSIYNRFLNSSVVRATSQGYEGARWGKMSDSEGVSSPGEVNSLLIWQQPHPFYFAELEYSVFPTQHTLQKWHPILEATSRFMVSFPRYNSETKVYDLAPPIHIVSENTRPNMTKNPTFELAYWRFGLQTMSSWYTRQSIPVPSKLTEVYENLAPFPHANGTYIHSENLAGMWTDPRLTSNHPALAGIFGMLPPDPRLNYTLFTSTMAHIYERWNFTGAYGWDYALLAMTAVRMGDSQRAVDLLLDMGMDDAGYPAGGGRSGVPAPYFPSSGGLLLASAMLAGGWRELGGRHWPKGWTCEAEGFGPGI</sequence>
<dbReference type="InterPro" id="IPR012341">
    <property type="entry name" value="6hp_glycosidase-like_sf"/>
</dbReference>
<evidence type="ECO:0000256" key="1">
    <source>
        <dbReference type="SAM" id="SignalP"/>
    </source>
</evidence>
<dbReference type="EMBL" id="MU004238">
    <property type="protein sequence ID" value="KAF2667181.1"/>
    <property type="molecule type" value="Genomic_DNA"/>
</dbReference>
<dbReference type="Proteomes" id="UP000799302">
    <property type="component" value="Unassembled WGS sequence"/>
</dbReference>
<accession>A0A6A6U6H0</accession>
<protein>
    <recommendedName>
        <fullName evidence="4">Six-hairpin glycosidase</fullName>
    </recommendedName>
</protein>
<organism evidence="2 3">
    <name type="scientific">Microthyrium microscopicum</name>
    <dbReference type="NCBI Taxonomy" id="703497"/>
    <lineage>
        <taxon>Eukaryota</taxon>
        <taxon>Fungi</taxon>
        <taxon>Dikarya</taxon>
        <taxon>Ascomycota</taxon>
        <taxon>Pezizomycotina</taxon>
        <taxon>Dothideomycetes</taxon>
        <taxon>Dothideomycetes incertae sedis</taxon>
        <taxon>Microthyriales</taxon>
        <taxon>Microthyriaceae</taxon>
        <taxon>Microthyrium</taxon>
    </lineage>
</organism>
<evidence type="ECO:0008006" key="4">
    <source>
        <dbReference type="Google" id="ProtNLM"/>
    </source>
</evidence>
<keyword evidence="3" id="KW-1185">Reference proteome</keyword>
<dbReference type="AlphaFoldDB" id="A0A6A6U6H0"/>
<dbReference type="GO" id="GO:0005975">
    <property type="term" value="P:carbohydrate metabolic process"/>
    <property type="evidence" value="ECO:0007669"/>
    <property type="project" value="InterPro"/>
</dbReference>
<reference evidence="2" key="1">
    <citation type="journal article" date="2020" name="Stud. Mycol.">
        <title>101 Dothideomycetes genomes: a test case for predicting lifestyles and emergence of pathogens.</title>
        <authorList>
            <person name="Haridas S."/>
            <person name="Albert R."/>
            <person name="Binder M."/>
            <person name="Bloem J."/>
            <person name="Labutti K."/>
            <person name="Salamov A."/>
            <person name="Andreopoulos B."/>
            <person name="Baker S."/>
            <person name="Barry K."/>
            <person name="Bills G."/>
            <person name="Bluhm B."/>
            <person name="Cannon C."/>
            <person name="Castanera R."/>
            <person name="Culley D."/>
            <person name="Daum C."/>
            <person name="Ezra D."/>
            <person name="Gonzalez J."/>
            <person name="Henrissat B."/>
            <person name="Kuo A."/>
            <person name="Liang C."/>
            <person name="Lipzen A."/>
            <person name="Lutzoni F."/>
            <person name="Magnuson J."/>
            <person name="Mondo S."/>
            <person name="Nolan M."/>
            <person name="Ohm R."/>
            <person name="Pangilinan J."/>
            <person name="Park H.-J."/>
            <person name="Ramirez L."/>
            <person name="Alfaro M."/>
            <person name="Sun H."/>
            <person name="Tritt A."/>
            <person name="Yoshinaga Y."/>
            <person name="Zwiers L.-H."/>
            <person name="Turgeon B."/>
            <person name="Goodwin S."/>
            <person name="Spatafora J."/>
            <person name="Crous P."/>
            <person name="Grigoriev I."/>
        </authorList>
    </citation>
    <scope>NUCLEOTIDE SEQUENCE</scope>
    <source>
        <strain evidence="2">CBS 115976</strain>
    </source>
</reference>
<keyword evidence="1" id="KW-0732">Signal</keyword>
<dbReference type="OrthoDB" id="3534988at2759"/>
<evidence type="ECO:0000313" key="3">
    <source>
        <dbReference type="Proteomes" id="UP000799302"/>
    </source>
</evidence>
<dbReference type="SUPFAM" id="SSF48208">
    <property type="entry name" value="Six-hairpin glycosidases"/>
    <property type="match status" value="1"/>
</dbReference>
<feature type="chain" id="PRO_5025657821" description="Six-hairpin glycosidase" evidence="1">
    <location>
        <begin position="22"/>
        <end position="703"/>
    </location>
</feature>
<proteinExistence type="predicted"/>
<dbReference type="InterPro" id="IPR008928">
    <property type="entry name" value="6-hairpin_glycosidase_sf"/>
</dbReference>
<dbReference type="Gene3D" id="2.70.98.50">
    <property type="entry name" value="putative glycoside hydrolase family protein from bacillus halodurans"/>
    <property type="match status" value="1"/>
</dbReference>
<evidence type="ECO:0000313" key="2">
    <source>
        <dbReference type="EMBL" id="KAF2667181.1"/>
    </source>
</evidence>
<gene>
    <name evidence="2" type="ORF">BT63DRAFT_473522</name>
</gene>
<feature type="signal peptide" evidence="1">
    <location>
        <begin position="1"/>
        <end position="21"/>
    </location>
</feature>
<name>A0A6A6U6H0_9PEZI</name>
<dbReference type="Gene3D" id="1.50.10.10">
    <property type="match status" value="1"/>
</dbReference>
<dbReference type="GO" id="GO:0003824">
    <property type="term" value="F:catalytic activity"/>
    <property type="evidence" value="ECO:0007669"/>
    <property type="project" value="UniProtKB-ARBA"/>
</dbReference>